<keyword evidence="2" id="KW-1185">Reference proteome</keyword>
<evidence type="ECO:0000313" key="1">
    <source>
        <dbReference type="EMBL" id="PFG16542.1"/>
    </source>
</evidence>
<dbReference type="AlphaFoldDB" id="A0A2A9CSG0"/>
<gene>
    <name evidence="1" type="ORF">ATK74_1087</name>
</gene>
<dbReference type="Proteomes" id="UP000226079">
    <property type="component" value="Unassembled WGS sequence"/>
</dbReference>
<organism evidence="1 2">
    <name type="scientific">Propionicimonas paludicola</name>
    <dbReference type="NCBI Taxonomy" id="185243"/>
    <lineage>
        <taxon>Bacteria</taxon>
        <taxon>Bacillati</taxon>
        <taxon>Actinomycetota</taxon>
        <taxon>Actinomycetes</taxon>
        <taxon>Propionibacteriales</taxon>
        <taxon>Nocardioidaceae</taxon>
        <taxon>Propionicimonas</taxon>
    </lineage>
</organism>
<proteinExistence type="predicted"/>
<evidence type="ECO:0008006" key="3">
    <source>
        <dbReference type="Google" id="ProtNLM"/>
    </source>
</evidence>
<protein>
    <recommendedName>
        <fullName evidence="3">Cell wall-active antibiotic response 4TMS protein YvqF</fullName>
    </recommendedName>
</protein>
<accession>A0A2A9CSG0</accession>
<comment type="caution">
    <text evidence="1">The sequence shown here is derived from an EMBL/GenBank/DDBJ whole genome shotgun (WGS) entry which is preliminary data.</text>
</comment>
<name>A0A2A9CSG0_9ACTN</name>
<dbReference type="PANTHER" id="PTHR40763:SF5">
    <property type="entry name" value="MEMBRANE PROTEIN"/>
    <property type="match status" value="1"/>
</dbReference>
<sequence length="199" mass="21377">MDRDAARARLRSLAEQGLIDPANLDAQLAALDAGDTSALVMAQQGYALAGYREDDPLVISAGWSNQSRDGNWVVPPYLDVQAKAANVRLNFLQAQASAPLIQVEISGAMGNVKLIVPDGWAVNADRLRGGMGSAKIRVPNQPAPGCPVLLLRGSLAMGNLKVRYGTRGELRRSQRALRGSAALSERALARQQRRLDRRG</sequence>
<dbReference type="PANTHER" id="PTHR40763">
    <property type="entry name" value="MEMBRANE PROTEIN-RELATED"/>
    <property type="match status" value="1"/>
</dbReference>
<dbReference type="EMBL" id="PDJC01000001">
    <property type="protein sequence ID" value="PFG16542.1"/>
    <property type="molecule type" value="Genomic_DNA"/>
</dbReference>
<evidence type="ECO:0000313" key="2">
    <source>
        <dbReference type="Proteomes" id="UP000226079"/>
    </source>
</evidence>
<reference evidence="1 2" key="1">
    <citation type="submission" date="2017-10" db="EMBL/GenBank/DDBJ databases">
        <title>Sequencing the genomes of 1000 actinobacteria strains.</title>
        <authorList>
            <person name="Klenk H.-P."/>
        </authorList>
    </citation>
    <scope>NUCLEOTIDE SEQUENCE [LARGE SCALE GENOMIC DNA]</scope>
    <source>
        <strain evidence="1 2">DSM 15597</strain>
    </source>
</reference>